<dbReference type="InterPro" id="IPR050300">
    <property type="entry name" value="GDXG_lipolytic_enzyme"/>
</dbReference>
<reference evidence="4 5" key="1">
    <citation type="submission" date="2020-08" db="EMBL/GenBank/DDBJ databases">
        <title>Genomic Encyclopedia of Type Strains, Phase IV (KMG-IV): sequencing the most valuable type-strain genomes for metagenomic binning, comparative biology and taxonomic classification.</title>
        <authorList>
            <person name="Goeker M."/>
        </authorList>
    </citation>
    <scope>NUCLEOTIDE SEQUENCE [LARGE SCALE GENOMIC DNA]</scope>
    <source>
        <strain evidence="4 5">DSM 23447</strain>
    </source>
</reference>
<accession>A0A7W6IMZ0</accession>
<dbReference type="PANTHER" id="PTHR48081">
    <property type="entry name" value="AB HYDROLASE SUPERFAMILY PROTEIN C4A8.06C"/>
    <property type="match status" value="1"/>
</dbReference>
<evidence type="ECO:0000313" key="4">
    <source>
        <dbReference type="EMBL" id="MBB4052591.1"/>
    </source>
</evidence>
<dbReference type="Pfam" id="PF20434">
    <property type="entry name" value="BD-FAE"/>
    <property type="match status" value="1"/>
</dbReference>
<organism evidence="4 5">
    <name type="scientific">Devosia subaequoris</name>
    <dbReference type="NCBI Taxonomy" id="395930"/>
    <lineage>
        <taxon>Bacteria</taxon>
        <taxon>Pseudomonadati</taxon>
        <taxon>Pseudomonadota</taxon>
        <taxon>Alphaproteobacteria</taxon>
        <taxon>Hyphomicrobiales</taxon>
        <taxon>Devosiaceae</taxon>
        <taxon>Devosia</taxon>
    </lineage>
</organism>
<dbReference type="AlphaFoldDB" id="A0A7W6IMZ0"/>
<comment type="caution">
    <text evidence="4">The sequence shown here is derived from an EMBL/GenBank/DDBJ whole genome shotgun (WGS) entry which is preliminary data.</text>
</comment>
<protein>
    <submittedName>
        <fullName evidence="4">Acetyl esterase/lipase</fullName>
    </submittedName>
</protein>
<dbReference type="Proteomes" id="UP000547011">
    <property type="component" value="Unassembled WGS sequence"/>
</dbReference>
<dbReference type="RefSeq" id="WP_183311308.1">
    <property type="nucleotide sequence ID" value="NZ_JACIEW010000005.1"/>
</dbReference>
<keyword evidence="5" id="KW-1185">Reference proteome</keyword>
<dbReference type="InterPro" id="IPR049492">
    <property type="entry name" value="BD-FAE-like_dom"/>
</dbReference>
<feature type="compositionally biased region" description="Basic and acidic residues" evidence="2">
    <location>
        <begin position="286"/>
        <end position="296"/>
    </location>
</feature>
<gene>
    <name evidence="4" type="ORF">GGR20_002239</name>
</gene>
<evidence type="ECO:0000313" key="5">
    <source>
        <dbReference type="Proteomes" id="UP000547011"/>
    </source>
</evidence>
<proteinExistence type="predicted"/>
<feature type="region of interest" description="Disordered" evidence="2">
    <location>
        <begin position="275"/>
        <end position="296"/>
    </location>
</feature>
<dbReference type="Gene3D" id="3.40.50.1820">
    <property type="entry name" value="alpha/beta hydrolase"/>
    <property type="match status" value="1"/>
</dbReference>
<sequence length="296" mass="31660">MDLVLRSRPIQLADIISALVPKDGSSRRVAQGLSYGAGPRRKLDLYRPRRHGEGPLPVVVFFYGGAWNSGSRTHYGFAARALAALGYLVVVPDYRLVPEIEYPAFLEDCAAAVGWVSDNAASYGGDPERLVLAGHSAGAYNAACLALDPRWLAPAKRAAVVGVIGLSGPYDFYPFDGPISQRVFGQADNPRQTQPIHHVGPDVAPKLLITGGRDDLVLPRNSVNLSAALERAGVHSSLRLYPRLGHAGTLLCLSLPLRWMAPVLKDCRAFLADVTDPGMGPGDPSAGEHRAATARQ</sequence>
<dbReference type="EMBL" id="JACIEW010000005">
    <property type="protein sequence ID" value="MBB4052591.1"/>
    <property type="molecule type" value="Genomic_DNA"/>
</dbReference>
<feature type="domain" description="BD-FAE-like" evidence="3">
    <location>
        <begin position="43"/>
        <end position="229"/>
    </location>
</feature>
<evidence type="ECO:0000259" key="3">
    <source>
        <dbReference type="Pfam" id="PF20434"/>
    </source>
</evidence>
<name>A0A7W6IMZ0_9HYPH</name>
<keyword evidence="1" id="KW-0378">Hydrolase</keyword>
<dbReference type="SUPFAM" id="SSF53474">
    <property type="entry name" value="alpha/beta-Hydrolases"/>
    <property type="match status" value="1"/>
</dbReference>
<dbReference type="InterPro" id="IPR029058">
    <property type="entry name" value="AB_hydrolase_fold"/>
</dbReference>
<evidence type="ECO:0000256" key="1">
    <source>
        <dbReference type="ARBA" id="ARBA00022801"/>
    </source>
</evidence>
<evidence type="ECO:0000256" key="2">
    <source>
        <dbReference type="SAM" id="MobiDB-lite"/>
    </source>
</evidence>
<dbReference type="GO" id="GO:0016787">
    <property type="term" value="F:hydrolase activity"/>
    <property type="evidence" value="ECO:0007669"/>
    <property type="project" value="UniProtKB-KW"/>
</dbReference>
<dbReference type="PANTHER" id="PTHR48081:SF33">
    <property type="entry name" value="KYNURENINE FORMAMIDASE"/>
    <property type="match status" value="1"/>
</dbReference>